<comment type="caution">
    <text evidence="3">The sequence shown here is derived from an EMBL/GenBank/DDBJ whole genome shotgun (WGS) entry which is preliminary data.</text>
</comment>
<name>A0A151Z8J9_TIELA</name>
<accession>A0A151Z8J9</accession>
<proteinExistence type="predicted"/>
<reference evidence="3 4" key="1">
    <citation type="submission" date="2015-12" db="EMBL/GenBank/DDBJ databases">
        <title>Dictyostelia acquired genes for synthesis and detection of signals that induce cell-type specialization by lateral gene transfer from prokaryotes.</title>
        <authorList>
            <person name="Gloeckner G."/>
            <person name="Schaap P."/>
        </authorList>
    </citation>
    <scope>NUCLEOTIDE SEQUENCE [LARGE SCALE GENOMIC DNA]</scope>
    <source>
        <strain evidence="3 4">TK</strain>
    </source>
</reference>
<keyword evidence="4" id="KW-1185">Reference proteome</keyword>
<evidence type="ECO:0000256" key="1">
    <source>
        <dbReference type="SAM" id="MobiDB-lite"/>
    </source>
</evidence>
<feature type="compositionally biased region" description="Acidic residues" evidence="1">
    <location>
        <begin position="102"/>
        <end position="146"/>
    </location>
</feature>
<dbReference type="EMBL" id="LODT01000037">
    <property type="protein sequence ID" value="KYQ90265.1"/>
    <property type="molecule type" value="Genomic_DNA"/>
</dbReference>
<organism evidence="3 4">
    <name type="scientific">Tieghemostelium lacteum</name>
    <name type="common">Slime mold</name>
    <name type="synonym">Dictyostelium lacteum</name>
    <dbReference type="NCBI Taxonomy" id="361077"/>
    <lineage>
        <taxon>Eukaryota</taxon>
        <taxon>Amoebozoa</taxon>
        <taxon>Evosea</taxon>
        <taxon>Eumycetozoa</taxon>
        <taxon>Dictyostelia</taxon>
        <taxon>Dictyosteliales</taxon>
        <taxon>Raperosteliaceae</taxon>
        <taxon>Tieghemostelium</taxon>
    </lineage>
</organism>
<keyword evidence="2" id="KW-0472">Membrane</keyword>
<feature type="transmembrane region" description="Helical" evidence="2">
    <location>
        <begin position="12"/>
        <end position="32"/>
    </location>
</feature>
<sequence length="340" mass="37811">MAKHTSAIVKCCFIFAILCFVCLTLGGFILLFETLLPSINKAKAYVETDCLVTQSFDTYQCDSNAGSCVSYNDDIFWYQSYGPSYYFIYVSGGYPSNNSYGSDDDNDDDDDGGNDTGEDDDDDGDDTGDTGGGDDDDDGGGDDGDYVSDIVSSPTTNGQYTLDGVKSYRNQLKRQLKAMEQQDSFSSASSLCDYSICYQGEQYVTFTDQGGVSRNATVEGLWSSDLAWVQSYTTKYAVNSSYQCYYNTNDESLVMWFKPPAYDKSAMTGVIILFILAFVSLITSIIFAVKFRHEFFPSHHHPHTKHHGVNYTVVQQQPPQSYQPQPYYQYTNGVPSAPNF</sequence>
<dbReference type="Proteomes" id="UP000076078">
    <property type="component" value="Unassembled WGS sequence"/>
</dbReference>
<dbReference type="AlphaFoldDB" id="A0A151Z8J9"/>
<evidence type="ECO:0000256" key="2">
    <source>
        <dbReference type="SAM" id="Phobius"/>
    </source>
</evidence>
<feature type="compositionally biased region" description="Polar residues" evidence="1">
    <location>
        <begin position="150"/>
        <end position="160"/>
    </location>
</feature>
<keyword evidence="2" id="KW-1133">Transmembrane helix</keyword>
<evidence type="ECO:0000313" key="3">
    <source>
        <dbReference type="EMBL" id="KYQ90265.1"/>
    </source>
</evidence>
<feature type="region of interest" description="Disordered" evidence="1">
    <location>
        <begin position="98"/>
        <end position="162"/>
    </location>
</feature>
<feature type="transmembrane region" description="Helical" evidence="2">
    <location>
        <begin position="266"/>
        <end position="289"/>
    </location>
</feature>
<dbReference type="InParanoid" id="A0A151Z8J9"/>
<dbReference type="OMA" id="YNTNDES"/>
<evidence type="ECO:0000313" key="4">
    <source>
        <dbReference type="Proteomes" id="UP000076078"/>
    </source>
</evidence>
<keyword evidence="2" id="KW-0812">Transmembrane</keyword>
<dbReference type="OrthoDB" id="21384at2759"/>
<gene>
    <name evidence="3" type="ORF">DLAC_08868</name>
</gene>
<dbReference type="STRING" id="361077.A0A151Z8J9"/>
<evidence type="ECO:0008006" key="5">
    <source>
        <dbReference type="Google" id="ProtNLM"/>
    </source>
</evidence>
<protein>
    <recommendedName>
        <fullName evidence="5">Transmembrane protein</fullName>
    </recommendedName>
</protein>